<feature type="compositionally biased region" description="Polar residues" evidence="1">
    <location>
        <begin position="56"/>
        <end position="67"/>
    </location>
</feature>
<feature type="region of interest" description="Disordered" evidence="1">
    <location>
        <begin position="56"/>
        <end position="160"/>
    </location>
</feature>
<protein>
    <submittedName>
        <fullName evidence="2">Reticulocyte-binding protein 2-like protein a</fullName>
    </submittedName>
</protein>
<evidence type="ECO:0000256" key="1">
    <source>
        <dbReference type="SAM" id="MobiDB-lite"/>
    </source>
</evidence>
<dbReference type="STRING" id="1213857.A0A484FMY5"/>
<comment type="caution">
    <text evidence="2">The sequence shown here is derived from an EMBL/GenBank/DDBJ whole genome shotgun (WGS) entry which is preliminary data.</text>
</comment>
<feature type="compositionally biased region" description="Basic residues" evidence="1">
    <location>
        <begin position="130"/>
        <end position="140"/>
    </location>
</feature>
<dbReference type="EMBL" id="AMCV02000019">
    <property type="protein sequence ID" value="TDZ19690.1"/>
    <property type="molecule type" value="Genomic_DNA"/>
</dbReference>
<feature type="compositionally biased region" description="Low complexity" evidence="1">
    <location>
        <begin position="141"/>
        <end position="154"/>
    </location>
</feature>
<organism evidence="2 3">
    <name type="scientific">Colletotrichum orbiculare (strain 104-T / ATCC 96160 / CBS 514.97 / LARS 414 / MAFF 240422)</name>
    <name type="common">Cucumber anthracnose fungus</name>
    <name type="synonym">Colletotrichum lagenarium</name>
    <dbReference type="NCBI Taxonomy" id="1213857"/>
    <lineage>
        <taxon>Eukaryota</taxon>
        <taxon>Fungi</taxon>
        <taxon>Dikarya</taxon>
        <taxon>Ascomycota</taxon>
        <taxon>Pezizomycotina</taxon>
        <taxon>Sordariomycetes</taxon>
        <taxon>Hypocreomycetidae</taxon>
        <taxon>Glomerellales</taxon>
        <taxon>Glomerellaceae</taxon>
        <taxon>Colletotrichum</taxon>
        <taxon>Colletotrichum orbiculare species complex</taxon>
    </lineage>
</organism>
<dbReference type="Proteomes" id="UP000014480">
    <property type="component" value="Unassembled WGS sequence"/>
</dbReference>
<gene>
    <name evidence="2" type="ORF">Cob_v007374</name>
</gene>
<proteinExistence type="predicted"/>
<evidence type="ECO:0000313" key="2">
    <source>
        <dbReference type="EMBL" id="TDZ19690.1"/>
    </source>
</evidence>
<dbReference type="AlphaFoldDB" id="A0A484FMY5"/>
<feature type="compositionally biased region" description="Basic and acidic residues" evidence="1">
    <location>
        <begin position="83"/>
        <end position="93"/>
    </location>
</feature>
<name>A0A484FMY5_COLOR</name>
<reference evidence="3" key="1">
    <citation type="journal article" date="2013" name="New Phytol.">
        <title>Comparative genomic and transcriptomic analyses reveal the hemibiotrophic stage shift of Colletotrichum fungi.</title>
        <authorList>
            <person name="Gan P."/>
            <person name="Ikeda K."/>
            <person name="Irieda H."/>
            <person name="Narusaka M."/>
            <person name="O'Connell R.J."/>
            <person name="Narusaka Y."/>
            <person name="Takano Y."/>
            <person name="Kubo Y."/>
            <person name="Shirasu K."/>
        </authorList>
    </citation>
    <scope>NUCLEOTIDE SEQUENCE [LARGE SCALE GENOMIC DNA]</scope>
    <source>
        <strain evidence="3">104-T / ATCC 96160 / CBS 514.97 / LARS 414 / MAFF 240422</strain>
    </source>
</reference>
<evidence type="ECO:0000313" key="3">
    <source>
        <dbReference type="Proteomes" id="UP000014480"/>
    </source>
</evidence>
<sequence>MPLSSRIGHCYLTSPLGITDMSNSYYSDEEDLDIRVSRRRGVSPSPVHYVEARSRPTSYYPTASQPSYLVPGPERTIITSRTRSRERSRDRRTPPASISTAAPPAPTPVIINNRIYNDHSSDEEDDRHMQVHHSRRRSHSRGSLYSHSRSPSSSYMTREEYEAERALQELRELKISKARERDELRVQKEYREEAELQRAKRDLDEIRNREARISEEKQLKSQVELQKYQEEMRLAEKAKQREKEAADAVERFQKKEQERLAKQEKEKQEREKEFQRRLQEERQKELDRIAKAKKEKEENEKEYQRRLREDLIKSGLDEKAIAAILKKERIPEPPKPQAATADTNLVAAQRPTYTRMARKHLSIETLRTYHVEWEFDSDPEYVLIKRWVPEWEQDSLWRHTRAVREKRSSKLVLEIENKKSRRHEPEFEWVRKKSDHRKRSKSPALLMYLAGAKPA</sequence>
<keyword evidence="3" id="KW-1185">Reference proteome</keyword>
<accession>A0A484FMY5</accession>
<reference evidence="3" key="2">
    <citation type="journal article" date="2019" name="Mol. Plant Microbe Interact.">
        <title>Genome sequence resources for four phytopathogenic fungi from the Colletotrichum orbiculare species complex.</title>
        <authorList>
            <person name="Gan P."/>
            <person name="Tsushima A."/>
            <person name="Narusaka M."/>
            <person name="Narusaka Y."/>
            <person name="Takano Y."/>
            <person name="Kubo Y."/>
            <person name="Shirasu K."/>
        </authorList>
    </citation>
    <scope>GENOME REANNOTATION</scope>
    <source>
        <strain evidence="3">104-T / ATCC 96160 / CBS 514.97 / LARS 414 / MAFF 240422</strain>
    </source>
</reference>
<dbReference type="OrthoDB" id="5242628at2759"/>
<feature type="region of interest" description="Disordered" evidence="1">
    <location>
        <begin position="257"/>
        <end position="281"/>
    </location>
</feature>